<feature type="compositionally biased region" description="Basic and acidic residues" evidence="4">
    <location>
        <begin position="243"/>
        <end position="252"/>
    </location>
</feature>
<evidence type="ECO:0000259" key="5">
    <source>
        <dbReference type="SMART" id="SM00836"/>
    </source>
</evidence>
<feature type="compositionally biased region" description="Low complexity" evidence="4">
    <location>
        <begin position="268"/>
        <end position="277"/>
    </location>
</feature>
<proteinExistence type="predicted"/>
<evidence type="ECO:0000313" key="8">
    <source>
        <dbReference type="Proteomes" id="UP001500668"/>
    </source>
</evidence>
<dbReference type="SMART" id="SM00836">
    <property type="entry name" value="DALR_1"/>
    <property type="match status" value="1"/>
</dbReference>
<evidence type="ECO:0000256" key="3">
    <source>
        <dbReference type="ARBA" id="ARBA00022840"/>
    </source>
</evidence>
<evidence type="ECO:0000259" key="6">
    <source>
        <dbReference type="SMART" id="SM01016"/>
    </source>
</evidence>
<dbReference type="Proteomes" id="UP001500668">
    <property type="component" value="Unassembled WGS sequence"/>
</dbReference>
<dbReference type="SUPFAM" id="SSF55190">
    <property type="entry name" value="Arginyl-tRNA synthetase (ArgRS), N-terminal 'additional' domain"/>
    <property type="match status" value="1"/>
</dbReference>
<dbReference type="RefSeq" id="WP_344069801.1">
    <property type="nucleotide sequence ID" value="NZ_BAAACA010000005.1"/>
</dbReference>
<keyword evidence="8" id="KW-1185">Reference proteome</keyword>
<dbReference type="SMART" id="SM01016">
    <property type="entry name" value="Arg_tRNA_synt_N"/>
    <property type="match status" value="1"/>
</dbReference>
<evidence type="ECO:0000313" key="7">
    <source>
        <dbReference type="EMBL" id="GAA0580586.1"/>
    </source>
</evidence>
<keyword evidence="1" id="KW-0436">Ligase</keyword>
<dbReference type="InterPro" id="IPR009080">
    <property type="entry name" value="tRNAsynth_Ia_anticodon-bd"/>
</dbReference>
<accession>A0ABP3Q1D7</accession>
<dbReference type="Gene3D" id="3.30.1360.70">
    <property type="entry name" value="Arginyl tRNA synthetase N-terminal domain"/>
    <property type="match status" value="1"/>
</dbReference>
<dbReference type="InterPro" id="IPR008909">
    <property type="entry name" value="DALR_anticod-bd"/>
</dbReference>
<evidence type="ECO:0008006" key="9">
    <source>
        <dbReference type="Google" id="ProtNLM"/>
    </source>
</evidence>
<feature type="compositionally biased region" description="Pro residues" evidence="4">
    <location>
        <begin position="278"/>
        <end position="293"/>
    </location>
</feature>
<dbReference type="Pfam" id="PF05746">
    <property type="entry name" value="DALR_1"/>
    <property type="match status" value="1"/>
</dbReference>
<evidence type="ECO:0000256" key="1">
    <source>
        <dbReference type="ARBA" id="ARBA00022598"/>
    </source>
</evidence>
<dbReference type="Gene3D" id="1.10.730.10">
    <property type="entry name" value="Isoleucyl-tRNA Synthetase, Domain 1"/>
    <property type="match status" value="1"/>
</dbReference>
<dbReference type="SUPFAM" id="SSF47323">
    <property type="entry name" value="Anticodon-binding domain of a subclass of class I aminoacyl-tRNA synthetases"/>
    <property type="match status" value="1"/>
</dbReference>
<reference evidence="8" key="1">
    <citation type="journal article" date="2019" name="Int. J. Syst. Evol. Microbiol.">
        <title>The Global Catalogue of Microorganisms (GCM) 10K type strain sequencing project: providing services to taxonomists for standard genome sequencing and annotation.</title>
        <authorList>
            <consortium name="The Broad Institute Genomics Platform"/>
            <consortium name="The Broad Institute Genome Sequencing Center for Infectious Disease"/>
            <person name="Wu L."/>
            <person name="Ma J."/>
        </authorList>
    </citation>
    <scope>NUCLEOTIDE SEQUENCE [LARGE SCALE GENOMIC DNA]</scope>
    <source>
        <strain evidence="8">JCM 5067</strain>
    </source>
</reference>
<keyword evidence="2" id="KW-0547">Nucleotide-binding</keyword>
<gene>
    <name evidence="7" type="ORF">GCM10010394_06450</name>
</gene>
<feature type="region of interest" description="Disordered" evidence="4">
    <location>
        <begin position="232"/>
        <end position="314"/>
    </location>
</feature>
<comment type="caution">
    <text evidence="7">The sequence shown here is derived from an EMBL/GenBank/DDBJ whole genome shotgun (WGS) entry which is preliminary data.</text>
</comment>
<protein>
    <recommendedName>
        <fullName evidence="9">Arginine--tRNA ligase</fullName>
    </recommendedName>
</protein>
<feature type="domain" description="DALR anticodon binding" evidence="5">
    <location>
        <begin position="213"/>
        <end position="391"/>
    </location>
</feature>
<dbReference type="InterPro" id="IPR005148">
    <property type="entry name" value="Arg-tRNA-synth_N"/>
</dbReference>
<dbReference type="Pfam" id="PF03485">
    <property type="entry name" value="Arg_tRNA_synt_N"/>
    <property type="match status" value="1"/>
</dbReference>
<feature type="domain" description="Arginyl tRNA synthetase N-terminal" evidence="6">
    <location>
        <begin position="12"/>
        <end position="94"/>
    </location>
</feature>
<keyword evidence="3" id="KW-0067">ATP-binding</keyword>
<dbReference type="InterPro" id="IPR036695">
    <property type="entry name" value="Arg-tRNA-synth_N_sf"/>
</dbReference>
<organism evidence="7 8">
    <name type="scientific">Streptomyces crystallinus</name>
    <dbReference type="NCBI Taxonomy" id="68191"/>
    <lineage>
        <taxon>Bacteria</taxon>
        <taxon>Bacillati</taxon>
        <taxon>Actinomycetota</taxon>
        <taxon>Actinomycetes</taxon>
        <taxon>Kitasatosporales</taxon>
        <taxon>Streptomycetaceae</taxon>
        <taxon>Streptomyces</taxon>
    </lineage>
</organism>
<dbReference type="EMBL" id="BAAACA010000005">
    <property type="protein sequence ID" value="GAA0580586.1"/>
    <property type="molecule type" value="Genomic_DNA"/>
</dbReference>
<name>A0ABP3Q1D7_9ACTN</name>
<dbReference type="NCBIfam" id="NF045898">
    <property type="entry name" value="ArgS_rel_codon"/>
    <property type="match status" value="1"/>
</dbReference>
<sequence>MTPAELSRTVVRAVRSAVDEGVLAVDVPGDRDVKVERPRPGGGGDYATAVALKLAAASGLAPRTVAEALRGHLAGAPGLARVDITGPGFLNFTLDADTAHADLVRQVLALGPRYGYGDALAGQYLSFAPVHEPRALAVTSAVVALLRSQGATAEIRGGGQRLHVLPDPGPAPLADRVGPDAARWAYLRAAAPDRPAPAAELLAQRDANPYFRVRYAYSRTRALTRNAHALGFTSAPGDLDIPADARDPRARGDLGLPATGRDPRAPGDLGLPADTPAPADPDLPPAPGAPAPGTPTNTTPTNTTPPTPLLTHLADHPPTLLRAAQLAAPDRVARHLEVVAGALLDFQHLVLPLGDEKPLAAHRARLALAEAAGAVLAGGLSLFGIDAPEFL</sequence>
<evidence type="ECO:0000256" key="2">
    <source>
        <dbReference type="ARBA" id="ARBA00022741"/>
    </source>
</evidence>
<evidence type="ECO:0000256" key="4">
    <source>
        <dbReference type="SAM" id="MobiDB-lite"/>
    </source>
</evidence>